<dbReference type="Proteomes" id="UP001221217">
    <property type="component" value="Unassembled WGS sequence"/>
</dbReference>
<evidence type="ECO:0000256" key="2">
    <source>
        <dbReference type="ARBA" id="ARBA00022801"/>
    </source>
</evidence>
<sequence>MHQKITTTQIDDEIHKLMKNAGFNNPTPLQNKVFPVFFQKKDIIAGVNGAKGKRTSYVVPILVNLGNRKNYTRNIVIVSQPENVRKAGREFSRFITKSSSNLTVSELISDTMIKQELKSLSNTPDIIIGTPSRIIDHIRRENIDLSRIETAVVDAPSNLEENGFNQDLIFIFSKMPERRQNLFYTDNLNSVSLIETMVKKPVILTMKEEHSQESSEMKKNDETVDLTLVENSIKDFIKNIVEEEDPDILNVYRKLFKKHTPFSRRGYLSAYLLKMAVTGGKAPRRTPRKRDSDPNKTTLFISVGKNRRVFPKDLARLFQSRLDLEPADIGAIKVLDSYSFMDISKEHAERAIELLDGEEFKGRKLTVNHARKRSGSPAN</sequence>
<feature type="domain" description="Helicase ATP-binding" evidence="5">
    <location>
        <begin position="34"/>
        <end position="194"/>
    </location>
</feature>
<evidence type="ECO:0000256" key="4">
    <source>
        <dbReference type="ARBA" id="ARBA00022840"/>
    </source>
</evidence>
<dbReference type="GO" id="GO:0003676">
    <property type="term" value="F:nucleic acid binding"/>
    <property type="evidence" value="ECO:0007669"/>
    <property type="project" value="InterPro"/>
</dbReference>
<dbReference type="GO" id="GO:0005829">
    <property type="term" value="C:cytosol"/>
    <property type="evidence" value="ECO:0007669"/>
    <property type="project" value="TreeGrafter"/>
</dbReference>
<evidence type="ECO:0000313" key="6">
    <source>
        <dbReference type="EMBL" id="MDC7226314.1"/>
    </source>
</evidence>
<evidence type="ECO:0000256" key="1">
    <source>
        <dbReference type="ARBA" id="ARBA00022741"/>
    </source>
</evidence>
<dbReference type="InterPro" id="IPR011545">
    <property type="entry name" value="DEAD/DEAH_box_helicase_dom"/>
</dbReference>
<dbReference type="AlphaFoldDB" id="A0AAJ1IDR3"/>
<protein>
    <submittedName>
        <fullName evidence="6">DbpA RNA binding domain-containing protein</fullName>
    </submittedName>
</protein>
<dbReference type="GO" id="GO:0016787">
    <property type="term" value="F:hydrolase activity"/>
    <property type="evidence" value="ECO:0007669"/>
    <property type="project" value="UniProtKB-KW"/>
</dbReference>
<keyword evidence="3" id="KW-0347">Helicase</keyword>
<reference evidence="6 7" key="1">
    <citation type="submission" date="2022-12" db="EMBL/GenBank/DDBJ databases">
        <title>Metagenome assembled genome from gulf of manar.</title>
        <authorList>
            <person name="Kohli P."/>
            <person name="Pk S."/>
            <person name="Venkata Ramana C."/>
            <person name="Sasikala C."/>
        </authorList>
    </citation>
    <scope>NUCLEOTIDE SEQUENCE [LARGE SCALE GENOMIC DNA]</scope>
    <source>
        <strain evidence="6">JB008</strain>
    </source>
</reference>
<dbReference type="CDD" id="cd12252">
    <property type="entry name" value="RRM_DbpA"/>
    <property type="match status" value="1"/>
</dbReference>
<dbReference type="PANTHER" id="PTHR47959:SF1">
    <property type="entry name" value="ATP-DEPENDENT RNA HELICASE DBPA"/>
    <property type="match status" value="1"/>
</dbReference>
<dbReference type="GO" id="GO:0005524">
    <property type="term" value="F:ATP binding"/>
    <property type="evidence" value="ECO:0007669"/>
    <property type="project" value="UniProtKB-KW"/>
</dbReference>
<dbReference type="InterPro" id="IPR005580">
    <property type="entry name" value="DbpA/CsdA_RNA-bd_dom"/>
</dbReference>
<dbReference type="Gene3D" id="3.40.50.300">
    <property type="entry name" value="P-loop containing nucleotide triphosphate hydrolases"/>
    <property type="match status" value="1"/>
</dbReference>
<dbReference type="SUPFAM" id="SSF54928">
    <property type="entry name" value="RNA-binding domain, RBD"/>
    <property type="match status" value="1"/>
</dbReference>
<dbReference type="Pfam" id="PF00270">
    <property type="entry name" value="DEAD"/>
    <property type="match status" value="1"/>
</dbReference>
<dbReference type="SUPFAM" id="SSF52540">
    <property type="entry name" value="P-loop containing nucleoside triphosphate hydrolases"/>
    <property type="match status" value="1"/>
</dbReference>
<dbReference type="InterPro" id="IPR027417">
    <property type="entry name" value="P-loop_NTPase"/>
</dbReference>
<dbReference type="InterPro" id="IPR012677">
    <property type="entry name" value="Nucleotide-bd_a/b_plait_sf"/>
</dbReference>
<dbReference type="InterPro" id="IPR035979">
    <property type="entry name" value="RBD_domain_sf"/>
</dbReference>
<gene>
    <name evidence="6" type="ORF">PQJ61_06085</name>
</gene>
<dbReference type="InterPro" id="IPR050079">
    <property type="entry name" value="DEAD_box_RNA_helicase"/>
</dbReference>
<dbReference type="PANTHER" id="PTHR47959">
    <property type="entry name" value="ATP-DEPENDENT RNA HELICASE RHLE-RELATED"/>
    <property type="match status" value="1"/>
</dbReference>
<keyword evidence="2" id="KW-0378">Hydrolase</keyword>
<dbReference type="PROSITE" id="PS51192">
    <property type="entry name" value="HELICASE_ATP_BIND_1"/>
    <property type="match status" value="1"/>
</dbReference>
<dbReference type="GO" id="GO:0003724">
    <property type="term" value="F:RNA helicase activity"/>
    <property type="evidence" value="ECO:0007669"/>
    <property type="project" value="TreeGrafter"/>
</dbReference>
<comment type="caution">
    <text evidence="6">The sequence shown here is derived from an EMBL/GenBank/DDBJ whole genome shotgun (WGS) entry which is preliminary data.</text>
</comment>
<accession>A0AAJ1IDR3</accession>
<evidence type="ECO:0000259" key="5">
    <source>
        <dbReference type="PROSITE" id="PS51192"/>
    </source>
</evidence>
<dbReference type="Gene3D" id="3.30.70.330">
    <property type="match status" value="1"/>
</dbReference>
<evidence type="ECO:0000313" key="7">
    <source>
        <dbReference type="Proteomes" id="UP001221217"/>
    </source>
</evidence>
<keyword evidence="1" id="KW-0547">Nucleotide-binding</keyword>
<keyword evidence="4" id="KW-0067">ATP-binding</keyword>
<dbReference type="Pfam" id="PF03880">
    <property type="entry name" value="DbpA"/>
    <property type="match status" value="1"/>
</dbReference>
<organism evidence="6 7">
    <name type="scientific">Candidatus Thalassospirochaeta sargassi</name>
    <dbReference type="NCBI Taxonomy" id="3119039"/>
    <lineage>
        <taxon>Bacteria</taxon>
        <taxon>Pseudomonadati</taxon>
        <taxon>Spirochaetota</taxon>
        <taxon>Spirochaetia</taxon>
        <taxon>Spirochaetales</taxon>
        <taxon>Spirochaetaceae</taxon>
        <taxon>Candidatus Thalassospirochaeta</taxon>
    </lineage>
</organism>
<proteinExistence type="predicted"/>
<evidence type="ECO:0000256" key="3">
    <source>
        <dbReference type="ARBA" id="ARBA00022806"/>
    </source>
</evidence>
<dbReference type="InterPro" id="IPR014001">
    <property type="entry name" value="Helicase_ATP-bd"/>
</dbReference>
<name>A0AAJ1IDR3_9SPIO</name>
<dbReference type="EMBL" id="JAQQAL010000011">
    <property type="protein sequence ID" value="MDC7226314.1"/>
    <property type="molecule type" value="Genomic_DNA"/>
</dbReference>